<dbReference type="EMBL" id="LR797124">
    <property type="protein sequence ID" value="CAB4188330.1"/>
    <property type="molecule type" value="Genomic_DNA"/>
</dbReference>
<evidence type="ECO:0000313" key="1">
    <source>
        <dbReference type="EMBL" id="CAB4148677.1"/>
    </source>
</evidence>
<accession>A0A6J5QUY4</accession>
<evidence type="ECO:0000313" key="3">
    <source>
        <dbReference type="EMBL" id="CAB4188330.1"/>
    </source>
</evidence>
<proteinExistence type="predicted"/>
<organism evidence="3">
    <name type="scientific">uncultured Caudovirales phage</name>
    <dbReference type="NCBI Taxonomy" id="2100421"/>
    <lineage>
        <taxon>Viruses</taxon>
        <taxon>Duplodnaviria</taxon>
        <taxon>Heunggongvirae</taxon>
        <taxon>Uroviricota</taxon>
        <taxon>Caudoviricetes</taxon>
        <taxon>Peduoviridae</taxon>
        <taxon>Maltschvirus</taxon>
        <taxon>Maltschvirus maltsch</taxon>
    </lineage>
</organism>
<gene>
    <name evidence="3" type="ORF">UFOVP1178_13</name>
    <name evidence="1" type="ORF">UFOVP522_19</name>
    <name evidence="2" type="ORF">UFOVP624_2</name>
</gene>
<reference evidence="3" key="1">
    <citation type="submission" date="2020-05" db="EMBL/GenBank/DDBJ databases">
        <authorList>
            <person name="Chiriac C."/>
            <person name="Salcher M."/>
            <person name="Ghai R."/>
            <person name="Kavagutti S V."/>
        </authorList>
    </citation>
    <scope>NUCLEOTIDE SEQUENCE</scope>
</reference>
<protein>
    <submittedName>
        <fullName evidence="3">Uncharacterized protein</fullName>
    </submittedName>
</protein>
<name>A0A6J5QUY4_9CAUD</name>
<evidence type="ECO:0000313" key="2">
    <source>
        <dbReference type="EMBL" id="CAB4153495.1"/>
    </source>
</evidence>
<sequence length="399" mass="45265">MAITFHTQPQVFTPGSNPVVWTFSSDETAQPNFSYIVEVYVNSILHSTHQVFPQNGIYAKFNASEIARGLLSSPLLLDGSLITLYETAFDIIGITVYEQYGTPPAIEASDSSQSKYVFNAALRHQDFVNWDYLNYNISTYNMMGSGMKYLTSWPRTYKYLCGLTEKVFLGFISNDSGLQVDIRLYNAANTLIVSSLGNAITFQPLNVIDASPQNIINNTAITSGNFSTCAYYTVRTNASGGGPSPGRSEVFKIYIDTECQRYPSKRLHWLNKFGVWDSFTFDLVSTDSTKVDGNRYEKEKGVWNNEDYVYPLYQGEATTFSKRAEDTLTLNSDWIKEDIQQWLVRELYESPKVYLESDGEFEPVNVTNASYKLKISRRDGLIQELVEIQRTYSFNSQLN</sequence>
<dbReference type="EMBL" id="LR796500">
    <property type="protein sequence ID" value="CAB4148677.1"/>
    <property type="molecule type" value="Genomic_DNA"/>
</dbReference>
<dbReference type="EMBL" id="LR796602">
    <property type="protein sequence ID" value="CAB4153495.1"/>
    <property type="molecule type" value="Genomic_DNA"/>
</dbReference>